<protein>
    <submittedName>
        <fullName evidence="1">Uncharacterized protein</fullName>
    </submittedName>
</protein>
<organism evidence="1 2">
    <name type="scientific">Zophobas morio</name>
    <dbReference type="NCBI Taxonomy" id="2755281"/>
    <lineage>
        <taxon>Eukaryota</taxon>
        <taxon>Metazoa</taxon>
        <taxon>Ecdysozoa</taxon>
        <taxon>Arthropoda</taxon>
        <taxon>Hexapoda</taxon>
        <taxon>Insecta</taxon>
        <taxon>Pterygota</taxon>
        <taxon>Neoptera</taxon>
        <taxon>Endopterygota</taxon>
        <taxon>Coleoptera</taxon>
        <taxon>Polyphaga</taxon>
        <taxon>Cucujiformia</taxon>
        <taxon>Tenebrionidae</taxon>
        <taxon>Zophobas</taxon>
    </lineage>
</organism>
<dbReference type="Proteomes" id="UP001168821">
    <property type="component" value="Unassembled WGS sequence"/>
</dbReference>
<sequence length="92" mass="10388">MFVCESPISPFIDSPFFSYNFSNRTLPRRSFFAISTKHVTGVGGGVSSVATRQTLTRDSQQLSLEVLERASSTTRNSVFIEEKKMREEAVYK</sequence>
<name>A0AA38HS78_9CUCU</name>
<evidence type="ECO:0000313" key="2">
    <source>
        <dbReference type="Proteomes" id="UP001168821"/>
    </source>
</evidence>
<proteinExistence type="predicted"/>
<accession>A0AA38HS78</accession>
<keyword evidence="2" id="KW-1185">Reference proteome</keyword>
<evidence type="ECO:0000313" key="1">
    <source>
        <dbReference type="EMBL" id="KAJ3643113.1"/>
    </source>
</evidence>
<comment type="caution">
    <text evidence="1">The sequence shown here is derived from an EMBL/GenBank/DDBJ whole genome shotgun (WGS) entry which is preliminary data.</text>
</comment>
<dbReference type="EMBL" id="JALNTZ010000008">
    <property type="protein sequence ID" value="KAJ3643113.1"/>
    <property type="molecule type" value="Genomic_DNA"/>
</dbReference>
<dbReference type="AlphaFoldDB" id="A0AA38HS78"/>
<gene>
    <name evidence="1" type="ORF">Zmor_025845</name>
</gene>
<reference evidence="1" key="1">
    <citation type="journal article" date="2023" name="G3 (Bethesda)">
        <title>Whole genome assemblies of Zophobas morio and Tenebrio molitor.</title>
        <authorList>
            <person name="Kaur S."/>
            <person name="Stinson S.A."/>
            <person name="diCenzo G.C."/>
        </authorList>
    </citation>
    <scope>NUCLEOTIDE SEQUENCE</scope>
    <source>
        <strain evidence="1">QUZm001</strain>
    </source>
</reference>